<evidence type="ECO:0000256" key="5">
    <source>
        <dbReference type="ARBA" id="ARBA00022989"/>
    </source>
</evidence>
<keyword evidence="4 7" id="KW-0812">Transmembrane</keyword>
<feature type="transmembrane region" description="Helical" evidence="7">
    <location>
        <begin position="272"/>
        <end position="292"/>
    </location>
</feature>
<feature type="transmembrane region" description="Helical" evidence="7">
    <location>
        <begin position="41"/>
        <end position="59"/>
    </location>
</feature>
<dbReference type="InterPro" id="IPR036259">
    <property type="entry name" value="MFS_trans_sf"/>
</dbReference>
<dbReference type="RefSeq" id="WP_231441967.1">
    <property type="nucleotide sequence ID" value="NZ_JAJOMB010000006.1"/>
</dbReference>
<dbReference type="InterPro" id="IPR020846">
    <property type="entry name" value="MFS_dom"/>
</dbReference>
<evidence type="ECO:0000256" key="7">
    <source>
        <dbReference type="SAM" id="Phobius"/>
    </source>
</evidence>
<keyword evidence="2" id="KW-0813">Transport</keyword>
<keyword evidence="6 7" id="KW-0472">Membrane</keyword>
<dbReference type="SUPFAM" id="SSF103473">
    <property type="entry name" value="MFS general substrate transporter"/>
    <property type="match status" value="1"/>
</dbReference>
<dbReference type="GO" id="GO:0005886">
    <property type="term" value="C:plasma membrane"/>
    <property type="evidence" value="ECO:0007669"/>
    <property type="project" value="UniProtKB-SubCell"/>
</dbReference>
<feature type="transmembrane region" description="Helical" evidence="7">
    <location>
        <begin position="71"/>
        <end position="88"/>
    </location>
</feature>
<feature type="transmembrane region" description="Helical" evidence="7">
    <location>
        <begin position="330"/>
        <end position="351"/>
    </location>
</feature>
<reference evidence="9" key="1">
    <citation type="submission" date="2021-11" db="EMBL/GenBank/DDBJ databases">
        <title>Streptomyces corallinus and Kineosporia corallina sp. nov., two new coral-derived marine actinobacteria.</title>
        <authorList>
            <person name="Buangrab K."/>
            <person name="Sutthacheep M."/>
            <person name="Yeemin T."/>
            <person name="Harunari E."/>
            <person name="Igarashi Y."/>
            <person name="Sripreechasak P."/>
            <person name="Kanchanasin P."/>
            <person name="Tanasupawat S."/>
            <person name="Phongsopitanun W."/>
        </authorList>
    </citation>
    <scope>NUCLEOTIDE SEQUENCE</scope>
    <source>
        <strain evidence="9">JCM 31032</strain>
    </source>
</reference>
<dbReference type="GO" id="GO:0022857">
    <property type="term" value="F:transmembrane transporter activity"/>
    <property type="evidence" value="ECO:0007669"/>
    <property type="project" value="InterPro"/>
</dbReference>
<dbReference type="PANTHER" id="PTHR23517">
    <property type="entry name" value="RESISTANCE PROTEIN MDTM, PUTATIVE-RELATED-RELATED"/>
    <property type="match status" value="1"/>
</dbReference>
<evidence type="ECO:0000256" key="6">
    <source>
        <dbReference type="ARBA" id="ARBA00023136"/>
    </source>
</evidence>
<evidence type="ECO:0000256" key="2">
    <source>
        <dbReference type="ARBA" id="ARBA00022448"/>
    </source>
</evidence>
<accession>A0A9X1NF02</accession>
<gene>
    <name evidence="9" type="ORF">LR394_14390</name>
</gene>
<comment type="subcellular location">
    <subcellularLocation>
        <location evidence="1">Cell membrane</location>
        <topology evidence="1">Multi-pass membrane protein</topology>
    </subcellularLocation>
</comment>
<dbReference type="EMBL" id="JAJOMB010000006">
    <property type="protein sequence ID" value="MCD5312096.1"/>
    <property type="molecule type" value="Genomic_DNA"/>
</dbReference>
<feature type="transmembrane region" description="Helical" evidence="7">
    <location>
        <begin position="357"/>
        <end position="379"/>
    </location>
</feature>
<feature type="transmembrane region" description="Helical" evidence="7">
    <location>
        <begin position="239"/>
        <end position="260"/>
    </location>
</feature>
<feature type="transmembrane region" description="Helical" evidence="7">
    <location>
        <begin position="298"/>
        <end position="318"/>
    </location>
</feature>
<dbReference type="Gene3D" id="1.20.1250.20">
    <property type="entry name" value="MFS general substrate transporter like domains"/>
    <property type="match status" value="1"/>
</dbReference>
<protein>
    <submittedName>
        <fullName evidence="9">MFS transporter</fullName>
    </submittedName>
</protein>
<comment type="caution">
    <text evidence="9">The sequence shown here is derived from an EMBL/GenBank/DDBJ whole genome shotgun (WGS) entry which is preliminary data.</text>
</comment>
<dbReference type="InterPro" id="IPR011701">
    <property type="entry name" value="MFS"/>
</dbReference>
<evidence type="ECO:0000259" key="8">
    <source>
        <dbReference type="PROSITE" id="PS50850"/>
    </source>
</evidence>
<dbReference type="InterPro" id="IPR050171">
    <property type="entry name" value="MFS_Transporters"/>
</dbReference>
<proteinExistence type="predicted"/>
<evidence type="ECO:0000256" key="1">
    <source>
        <dbReference type="ARBA" id="ARBA00004651"/>
    </source>
</evidence>
<dbReference type="Pfam" id="PF07690">
    <property type="entry name" value="MFS_1"/>
    <property type="match status" value="1"/>
</dbReference>
<keyword evidence="3" id="KW-1003">Cell membrane</keyword>
<dbReference type="Proteomes" id="UP001138997">
    <property type="component" value="Unassembled WGS sequence"/>
</dbReference>
<sequence length="394" mass="40970">MSSPAWRRVAFAMFVIGWGGNQFTPLLLAYRSESGYSQLDVDIFLGAYVIGLIPGLLLASGLSDRHGRRPVLLAGLLASLLGSALLGLGDSLGYAGIFAGRALSGLAVGIAMAVGTSWITELAALDPTLAPGTGARRATIWLSSGFALGPASAGLLAQFTEPALVWPYLVHAVLCVPVILALLRYPIPTTEPGRTTFSALKHPRFLRVVVPMAPWIFGSAGVAYAVIPSLVSEQLGDWALLFTAALTVATLGTGVAVQPIARRLDDISTSRAITVSMLLMTAGMVLAAITAVVRSPWLAVPVALVLGAAYGIAVVSGLLEVQRIAKPGELVGLTGVYYALAYVGFLIPAALAAAHPWFGYPGMLSAVALICLLCTALCASGWSKHLRLEPLTVS</sequence>
<feature type="transmembrane region" description="Helical" evidence="7">
    <location>
        <begin position="140"/>
        <end position="159"/>
    </location>
</feature>
<feature type="transmembrane region" description="Helical" evidence="7">
    <location>
        <begin position="9"/>
        <end position="29"/>
    </location>
</feature>
<dbReference type="PROSITE" id="PS50850">
    <property type="entry name" value="MFS"/>
    <property type="match status" value="1"/>
</dbReference>
<organism evidence="9 10">
    <name type="scientific">Kineosporia babensis</name>
    <dbReference type="NCBI Taxonomy" id="499548"/>
    <lineage>
        <taxon>Bacteria</taxon>
        <taxon>Bacillati</taxon>
        <taxon>Actinomycetota</taxon>
        <taxon>Actinomycetes</taxon>
        <taxon>Kineosporiales</taxon>
        <taxon>Kineosporiaceae</taxon>
        <taxon>Kineosporia</taxon>
    </lineage>
</organism>
<feature type="transmembrane region" description="Helical" evidence="7">
    <location>
        <begin position="205"/>
        <end position="227"/>
    </location>
</feature>
<keyword evidence="5 7" id="KW-1133">Transmembrane helix</keyword>
<evidence type="ECO:0000256" key="4">
    <source>
        <dbReference type="ARBA" id="ARBA00022692"/>
    </source>
</evidence>
<evidence type="ECO:0000256" key="3">
    <source>
        <dbReference type="ARBA" id="ARBA00022475"/>
    </source>
</evidence>
<evidence type="ECO:0000313" key="9">
    <source>
        <dbReference type="EMBL" id="MCD5312096.1"/>
    </source>
</evidence>
<feature type="domain" description="Major facilitator superfamily (MFS) profile" evidence="8">
    <location>
        <begin position="5"/>
        <end position="394"/>
    </location>
</feature>
<feature type="transmembrane region" description="Helical" evidence="7">
    <location>
        <begin position="165"/>
        <end position="185"/>
    </location>
</feature>
<keyword evidence="10" id="KW-1185">Reference proteome</keyword>
<dbReference type="AlphaFoldDB" id="A0A9X1NF02"/>
<feature type="transmembrane region" description="Helical" evidence="7">
    <location>
        <begin position="94"/>
        <end position="119"/>
    </location>
</feature>
<evidence type="ECO:0000313" key="10">
    <source>
        <dbReference type="Proteomes" id="UP001138997"/>
    </source>
</evidence>
<name>A0A9X1NF02_9ACTN</name>